<evidence type="ECO:0000256" key="3">
    <source>
        <dbReference type="SAM" id="Phobius"/>
    </source>
</evidence>
<dbReference type="Pfam" id="PF13429">
    <property type="entry name" value="TPR_15"/>
    <property type="match status" value="1"/>
</dbReference>
<protein>
    <recommendedName>
        <fullName evidence="6">Tetratricopeptide repeat protein</fullName>
    </recommendedName>
</protein>
<dbReference type="PANTHER" id="PTHR45586:SF1">
    <property type="entry name" value="LIPOPOLYSACCHARIDE ASSEMBLY PROTEIN B"/>
    <property type="match status" value="1"/>
</dbReference>
<accession>A0A8D5FM11</accession>
<dbReference type="InterPro" id="IPR051012">
    <property type="entry name" value="CellSynth/LPSAsmb/PSIAsmb"/>
</dbReference>
<dbReference type="RefSeq" id="WP_228856805.1">
    <property type="nucleotide sequence ID" value="NZ_AP024086.1"/>
</dbReference>
<proteinExistence type="predicted"/>
<evidence type="ECO:0000313" key="5">
    <source>
        <dbReference type="Proteomes" id="UP000826725"/>
    </source>
</evidence>
<evidence type="ECO:0008006" key="6">
    <source>
        <dbReference type="Google" id="ProtNLM"/>
    </source>
</evidence>
<keyword evidence="3" id="KW-0472">Membrane</keyword>
<keyword evidence="3" id="KW-1133">Transmembrane helix</keyword>
<dbReference type="KEGG" id="dbk:DGMP_13970"/>
<name>A0A8D5FM11_9BACT</name>
<keyword evidence="2" id="KW-0802">TPR repeat</keyword>
<evidence type="ECO:0000256" key="1">
    <source>
        <dbReference type="ARBA" id="ARBA00022737"/>
    </source>
</evidence>
<keyword evidence="5" id="KW-1185">Reference proteome</keyword>
<dbReference type="Pfam" id="PF13432">
    <property type="entry name" value="TPR_16"/>
    <property type="match status" value="1"/>
</dbReference>
<gene>
    <name evidence="4" type="ORF">DGMP_13970</name>
</gene>
<sequence length="1349" mass="155425">MKADFTQSDLAGYSLGMVSFVKIFISVIFVLILIFSPSQSCVAAEIAPARTITVVAVSPDVPEWKKIWDSARKKVKAGDYNSAVLLYEKLHILKPNIEEANWEYFKVLMNKGQIVEATKIINSLLEKNPSKIEYLLGSGNILLFEKKYNSALKQFGRVYEFDPAGGSSVNALKGMIASLEGTKKNNVLLPLLEQLHLRQNTDSDTIKKLVETAGALGKNDKVLHYFSLLRQKKQLKDIDSKILFLVAGVLEKKDERKEASQLWEEYLRRTVDYLPFHEKLVAYYLDSGKRKSALPHLIQLSRSSQADDVLLKQIAEIYLHAVGRPDKALAYFEKYLAKHPEDRKIKKKIKTIQTILANDFLAIVENDGAWLLWKDLAQITPNRLAIYREMATLLEKKGKKDELFEVLKIIQHHNPEDTKTLYKIIFICREKKNYSLALQYLQKLPESTQNTKKFFLLKGDLEYMSGRETSSLDSYANGLKKDEKDLRLRQTCIRLAGRLGLVDRVNSLFAGTPNSPENVNYFEFIFNYLEQLEYNFFFSSLDTSLGKYLKLFEDNPQQILKLRLLQEKSLRERGNQAKAEELLRSIVAKEGAVPEVFFNLAIHNSEARDISAARVWKNAFVQFFPTDRKIGENRKYERKKNYLEGMISLAEGDVEQAVSRIVTLENLRLKKKKRLTLSDLEYKLKKKLCWLLLENGNIDGSEELLKEFSNIREFDPERVVLRHALGTLSGKTKENPENDSLYINKQPVLSRFLQVAMTALHHNEFDLGSQIVKTVLKQVPGSMLGRNLLAEFAYYSGEMQQPVTIYKKIVKKYPSEKYFIKKLVTSEGKLENYQQGLSILTQNNARLLEVLTTPSFSLSNADFEEVLLFARMQWGVGNRDESLKLYEFLLNPPVVDLLEKRFEFEEIYYLYLTKERSFWNSLKFLLQTKPEIVAELMQPSFLIDNMGNETGKIIAEYYSLYTWQKLIENEYLARKAIVRRDYETAERNYKRMLADDENLEVLYDLASIYDRRGQYRKEAQVFEAIRSSGTTSERLESSIESNSLKISPHSGLSVNLVNRKGRDGYVNLEKRGVGISLMFTPDLQKDITFQFSRNIYEEVTGPGSFTSSFLESTGTVELTGNTDFIFSAAAERLSDDAETKFYYSIGLHSQLDDFFTGFVKGYRKKTDDTLLAVKNSMYSEGLEIGLSAETPIGLNLGAAYRHRYYSDGNSQNRFHGWSSYNLYGESLLWALRYDYEFLKNNSCNDCSDSAGEGGVEEKTYWKPDTFDEHRITLHFKHLVSGDYGSNNLLSYYTFDNSIGYEDNENAIYIGKFDIFLEMSHHYLLKGNFVFQKSTDFEEKTVLFSLFYRW</sequence>
<feature type="transmembrane region" description="Helical" evidence="3">
    <location>
        <begin position="12"/>
        <end position="35"/>
    </location>
</feature>
<dbReference type="PANTHER" id="PTHR45586">
    <property type="entry name" value="TPR REPEAT-CONTAINING PROTEIN PA4667"/>
    <property type="match status" value="1"/>
</dbReference>
<keyword evidence="1" id="KW-0677">Repeat</keyword>
<keyword evidence="3" id="KW-0812">Transmembrane</keyword>
<dbReference type="EMBL" id="AP024086">
    <property type="protein sequence ID" value="BCL60704.1"/>
    <property type="molecule type" value="Genomic_DNA"/>
</dbReference>
<dbReference type="Proteomes" id="UP000826725">
    <property type="component" value="Chromosome"/>
</dbReference>
<evidence type="ECO:0000256" key="2">
    <source>
        <dbReference type="ARBA" id="ARBA00022803"/>
    </source>
</evidence>
<organism evidence="4 5">
    <name type="scientific">Desulfomarina profundi</name>
    <dbReference type="NCBI Taxonomy" id="2772557"/>
    <lineage>
        <taxon>Bacteria</taxon>
        <taxon>Pseudomonadati</taxon>
        <taxon>Thermodesulfobacteriota</taxon>
        <taxon>Desulfobulbia</taxon>
        <taxon>Desulfobulbales</taxon>
        <taxon>Desulfobulbaceae</taxon>
        <taxon>Desulfomarina</taxon>
    </lineage>
</organism>
<reference evidence="4" key="1">
    <citation type="submission" date="2020-09" db="EMBL/GenBank/DDBJ databases">
        <title>Desulfogranum mesoprofundum gen. nov., sp. nov., a novel mesophilic, sulfate-reducing chemolithoautotroph isolated from a deep-sea hydrothermal vent chimney in the Suiyo Seamount.</title>
        <authorList>
            <person name="Hashimoto Y."/>
            <person name="Nakagawa S."/>
        </authorList>
    </citation>
    <scope>NUCLEOTIDE SEQUENCE</scope>
    <source>
        <strain evidence="4">KT2</strain>
    </source>
</reference>
<evidence type="ECO:0000313" key="4">
    <source>
        <dbReference type="EMBL" id="BCL60704.1"/>
    </source>
</evidence>